<evidence type="ECO:0000259" key="3">
    <source>
        <dbReference type="Pfam" id="PF04967"/>
    </source>
</evidence>
<keyword evidence="5" id="KW-1185">Reference proteome</keyword>
<gene>
    <name evidence="4" type="ORF">AUR66_03730</name>
</gene>
<dbReference type="Pfam" id="PF04967">
    <property type="entry name" value="HTH_10"/>
    <property type="match status" value="1"/>
</dbReference>
<reference evidence="4 5" key="1">
    <citation type="submission" date="2015-12" db="EMBL/GenBank/DDBJ databases">
        <title>Haloferax profundi sp. nov. isolated from the Discovery deep brine-seawater interface in the Red Sea.</title>
        <authorList>
            <person name="Zhang G."/>
            <person name="Stingl U."/>
            <person name="Rashid M."/>
        </authorList>
    </citation>
    <scope>NUCLEOTIDE SEQUENCE [LARGE SCALE GENOMIC DNA]</scope>
    <source>
        <strain evidence="4 5">SB29</strain>
    </source>
</reference>
<dbReference type="Gene3D" id="1.10.10.10">
    <property type="entry name" value="Winged helix-like DNA-binding domain superfamily/Winged helix DNA-binding domain"/>
    <property type="match status" value="1"/>
</dbReference>
<dbReference type="PANTHER" id="PTHR34236:SF1">
    <property type="entry name" value="DIMETHYL SULFOXIDE REDUCTASE TRANSCRIPTIONAL ACTIVATOR"/>
    <property type="match status" value="1"/>
</dbReference>
<evidence type="ECO:0000313" key="4">
    <source>
        <dbReference type="EMBL" id="KTG11188.1"/>
    </source>
</evidence>
<keyword evidence="2" id="KW-0804">Transcription</keyword>
<organism evidence="4 5">
    <name type="scientific">Haloferax profundi</name>
    <dbReference type="NCBI Taxonomy" id="1544718"/>
    <lineage>
        <taxon>Archaea</taxon>
        <taxon>Methanobacteriati</taxon>
        <taxon>Methanobacteriota</taxon>
        <taxon>Stenosarchaea group</taxon>
        <taxon>Halobacteria</taxon>
        <taxon>Halobacteriales</taxon>
        <taxon>Haloferacaceae</taxon>
        <taxon>Haloferax</taxon>
    </lineage>
</organism>
<dbReference type="PANTHER" id="PTHR34236">
    <property type="entry name" value="DIMETHYL SULFOXIDE REDUCTASE TRANSCRIPTIONAL ACTIVATOR"/>
    <property type="match status" value="1"/>
</dbReference>
<dbReference type="Proteomes" id="UP000053157">
    <property type="component" value="Unassembled WGS sequence"/>
</dbReference>
<evidence type="ECO:0000313" key="5">
    <source>
        <dbReference type="Proteomes" id="UP000053157"/>
    </source>
</evidence>
<dbReference type="InterPro" id="IPR007050">
    <property type="entry name" value="HTH_bacterioopsin"/>
</dbReference>
<name>A0A0W1RCM4_9EURY</name>
<dbReference type="InterPro" id="IPR036388">
    <property type="entry name" value="WH-like_DNA-bd_sf"/>
</dbReference>
<protein>
    <submittedName>
        <fullName evidence="4">Transcriptional regulator</fullName>
    </submittedName>
</protein>
<evidence type="ECO:0000256" key="2">
    <source>
        <dbReference type="ARBA" id="ARBA00023163"/>
    </source>
</evidence>
<comment type="caution">
    <text evidence="4">The sequence shown here is derived from an EMBL/GenBank/DDBJ whole genome shotgun (WGS) entry which is preliminary data.</text>
</comment>
<dbReference type="AlphaFoldDB" id="A0A0W1RCM4"/>
<feature type="domain" description="HTH bat-type" evidence="3">
    <location>
        <begin position="189"/>
        <end position="240"/>
    </location>
</feature>
<dbReference type="SUPFAM" id="SSF88659">
    <property type="entry name" value="Sigma3 and sigma4 domains of RNA polymerase sigma factors"/>
    <property type="match status" value="1"/>
</dbReference>
<dbReference type="RefSeq" id="WP_058573610.1">
    <property type="nucleotide sequence ID" value="NZ_LOPV01000661.1"/>
</dbReference>
<dbReference type="OrthoDB" id="194721at2157"/>
<sequence length="243" mass="27361">MSERMAGQGTRLTLDLWHPNCWAIEATSKHDGGILAHAIYDTPAGEIERPSGRMNGLFTAYGESADVVETLLDTIADSTLTGDVLELQERFDSRGRQVAPGSVAREFFLEYDPGDMINPYLLEQGFVHSAPARIEDGRELWQVWYAGERTEIRDRIDAVMDNSGADIEVQSITSASGAEPKRERQLDTLTQSQREAFELAREQGYYRWPREVSTRELASMLDISKTTLLEHLRKAESKLLDPQ</sequence>
<accession>A0A0W1RCM4</accession>
<dbReference type="InterPro" id="IPR013324">
    <property type="entry name" value="RNA_pol_sigma_r3/r4-like"/>
</dbReference>
<evidence type="ECO:0000256" key="1">
    <source>
        <dbReference type="ARBA" id="ARBA00023015"/>
    </source>
</evidence>
<keyword evidence="1" id="KW-0805">Transcription regulation</keyword>
<proteinExistence type="predicted"/>
<dbReference type="EMBL" id="LOPV01000661">
    <property type="protein sequence ID" value="KTG11188.1"/>
    <property type="molecule type" value="Genomic_DNA"/>
</dbReference>